<dbReference type="EMBL" id="JAWDGP010002289">
    <property type="protein sequence ID" value="KAK3784267.1"/>
    <property type="molecule type" value="Genomic_DNA"/>
</dbReference>
<dbReference type="Gene3D" id="3.10.10.10">
    <property type="entry name" value="HIV Type 1 Reverse Transcriptase, subunit A, domain 1"/>
    <property type="match status" value="1"/>
</dbReference>
<dbReference type="InterPro" id="IPR050951">
    <property type="entry name" value="Retrovirus_Pol_polyprotein"/>
</dbReference>
<evidence type="ECO:0000313" key="2">
    <source>
        <dbReference type="EMBL" id="KAK3760285.1"/>
    </source>
</evidence>
<reference evidence="2" key="1">
    <citation type="journal article" date="2023" name="G3 (Bethesda)">
        <title>A reference genome for the long-term kleptoplast-retaining sea slug Elysia crispata morphotype clarki.</title>
        <authorList>
            <person name="Eastman K.E."/>
            <person name="Pendleton A.L."/>
            <person name="Shaikh M.A."/>
            <person name="Suttiyut T."/>
            <person name="Ogas R."/>
            <person name="Tomko P."/>
            <person name="Gavelis G."/>
            <person name="Widhalm J.R."/>
            <person name="Wisecaver J.H."/>
        </authorList>
    </citation>
    <scope>NUCLEOTIDE SEQUENCE</scope>
    <source>
        <strain evidence="2">ECLA1</strain>
    </source>
</reference>
<dbReference type="InterPro" id="IPR043128">
    <property type="entry name" value="Rev_trsase/Diguanyl_cyclase"/>
</dbReference>
<dbReference type="PANTHER" id="PTHR37984:SF5">
    <property type="entry name" value="PROTEIN NYNRIN-LIKE"/>
    <property type="match status" value="1"/>
</dbReference>
<sequence>MEKQGVIAKVDKPTPWVNQVVICPKKNGELRVCLDPRELNKALKREHYVMPILDDVLHKLSHSTVFTKLDLKSGYWHVTLDEESSYLTTFQTCFGRYRYLRLPFGLNVSAEIFQKKVLQVFGDMDGVIVVVDDLIVHDPTKEEHDHNLRAVLQKCQEFGILNQAECEQDGLGPRYNQIHGTYYNQRRDQS</sequence>
<dbReference type="CDD" id="cd01647">
    <property type="entry name" value="RT_LTR"/>
    <property type="match status" value="1"/>
</dbReference>
<evidence type="ECO:0000313" key="4">
    <source>
        <dbReference type="Proteomes" id="UP001283361"/>
    </source>
</evidence>
<name>A0AAE0Z0F8_9GAST</name>
<dbReference type="AlphaFoldDB" id="A0AAE0Z0F8"/>
<dbReference type="Gene3D" id="3.30.70.270">
    <property type="match status" value="1"/>
</dbReference>
<dbReference type="SUPFAM" id="SSF56672">
    <property type="entry name" value="DNA/RNA polymerases"/>
    <property type="match status" value="1"/>
</dbReference>
<protein>
    <recommendedName>
        <fullName evidence="1">Reverse transcriptase domain-containing protein</fullName>
    </recommendedName>
</protein>
<keyword evidence="4" id="KW-1185">Reference proteome</keyword>
<evidence type="ECO:0000313" key="3">
    <source>
        <dbReference type="EMBL" id="KAK3784267.1"/>
    </source>
</evidence>
<dbReference type="Pfam" id="PF00078">
    <property type="entry name" value="RVT_1"/>
    <property type="match status" value="1"/>
</dbReference>
<comment type="caution">
    <text evidence="2">The sequence shown here is derived from an EMBL/GenBank/DDBJ whole genome shotgun (WGS) entry which is preliminary data.</text>
</comment>
<evidence type="ECO:0000259" key="1">
    <source>
        <dbReference type="Pfam" id="PF00078"/>
    </source>
</evidence>
<dbReference type="PANTHER" id="PTHR37984">
    <property type="entry name" value="PROTEIN CBG26694"/>
    <property type="match status" value="1"/>
</dbReference>
<gene>
    <name evidence="2" type="ORF">RRG08_017051</name>
    <name evidence="3" type="ORF">RRG08_037345</name>
</gene>
<feature type="domain" description="Reverse transcriptase" evidence="1">
    <location>
        <begin position="24"/>
        <end position="160"/>
    </location>
</feature>
<dbReference type="EMBL" id="JAWDGP010005029">
    <property type="protein sequence ID" value="KAK3760285.1"/>
    <property type="molecule type" value="Genomic_DNA"/>
</dbReference>
<dbReference type="InterPro" id="IPR000477">
    <property type="entry name" value="RT_dom"/>
</dbReference>
<dbReference type="Proteomes" id="UP001283361">
    <property type="component" value="Unassembled WGS sequence"/>
</dbReference>
<organism evidence="2 4">
    <name type="scientific">Elysia crispata</name>
    <name type="common">lettuce slug</name>
    <dbReference type="NCBI Taxonomy" id="231223"/>
    <lineage>
        <taxon>Eukaryota</taxon>
        <taxon>Metazoa</taxon>
        <taxon>Spiralia</taxon>
        <taxon>Lophotrochozoa</taxon>
        <taxon>Mollusca</taxon>
        <taxon>Gastropoda</taxon>
        <taxon>Heterobranchia</taxon>
        <taxon>Euthyneura</taxon>
        <taxon>Panpulmonata</taxon>
        <taxon>Sacoglossa</taxon>
        <taxon>Placobranchoidea</taxon>
        <taxon>Plakobranchidae</taxon>
        <taxon>Elysia</taxon>
    </lineage>
</organism>
<accession>A0AAE0Z0F8</accession>
<dbReference type="InterPro" id="IPR043502">
    <property type="entry name" value="DNA/RNA_pol_sf"/>
</dbReference>
<proteinExistence type="predicted"/>